<accession>A0AAJ2PJR2</accession>
<name>A0AAJ2PJR2_9ACTN</name>
<dbReference type="Proteomes" id="UP001273589">
    <property type="component" value="Unassembled WGS sequence"/>
</dbReference>
<organism evidence="1 2">
    <name type="scientific">Streptomyces europaeiscabiei</name>
    <dbReference type="NCBI Taxonomy" id="146819"/>
    <lineage>
        <taxon>Bacteria</taxon>
        <taxon>Bacillati</taxon>
        <taxon>Actinomycetota</taxon>
        <taxon>Actinomycetes</taxon>
        <taxon>Kitasatosporales</taxon>
        <taxon>Streptomycetaceae</taxon>
        <taxon>Streptomyces</taxon>
    </lineage>
</organism>
<evidence type="ECO:0000313" key="1">
    <source>
        <dbReference type="EMBL" id="MDX3128650.1"/>
    </source>
</evidence>
<sequence length="113" mass="12018">MAGIGFRQIVCTSDQSAAGRTCRPLDLHGSSGDFMLRVRTWATRTSTELTDAAAGFTSTAYAARLSWNVGGAVVRVGVTAFDRLKALEEAVPLAGDDVSHRARGRGSPGREHR</sequence>
<proteinExistence type="predicted"/>
<gene>
    <name evidence="1" type="ORF">PV367_02280</name>
</gene>
<dbReference type="AlphaFoldDB" id="A0AAJ2PJR2"/>
<evidence type="ECO:0000313" key="2">
    <source>
        <dbReference type="Proteomes" id="UP001273589"/>
    </source>
</evidence>
<comment type="caution">
    <text evidence="1">The sequence shown here is derived from an EMBL/GenBank/DDBJ whole genome shotgun (WGS) entry which is preliminary data.</text>
</comment>
<protein>
    <submittedName>
        <fullName evidence="1">Uncharacterized protein</fullName>
    </submittedName>
</protein>
<reference evidence="1" key="1">
    <citation type="journal article" date="2023" name="Microb. Genom.">
        <title>Mesoterricola silvestris gen. nov., sp. nov., Mesoterricola sediminis sp. nov., Geothrix oryzae sp. nov., Geothrix edaphica sp. nov., Geothrix rubra sp. nov., and Geothrix limicola sp. nov., six novel members of Acidobacteriota isolated from soils.</title>
        <authorList>
            <person name="Weisberg A.J."/>
            <person name="Pearce E."/>
            <person name="Kramer C.G."/>
            <person name="Chang J.H."/>
            <person name="Clarke C.R."/>
        </authorList>
    </citation>
    <scope>NUCLEOTIDE SEQUENCE</scope>
    <source>
        <strain evidence="1">ND06-05F</strain>
    </source>
</reference>
<dbReference type="EMBL" id="JARAWN010000007">
    <property type="protein sequence ID" value="MDX3128650.1"/>
    <property type="molecule type" value="Genomic_DNA"/>
</dbReference>